<accession>A0AAW1IQP7</accession>
<name>A0AAW1IQP7_SAPOF</name>
<evidence type="ECO:0000313" key="3">
    <source>
        <dbReference type="Proteomes" id="UP001443914"/>
    </source>
</evidence>
<evidence type="ECO:0008006" key="4">
    <source>
        <dbReference type="Google" id="ProtNLM"/>
    </source>
</evidence>
<reference evidence="2" key="1">
    <citation type="submission" date="2024-03" db="EMBL/GenBank/DDBJ databases">
        <title>WGS assembly of Saponaria officinalis var. Norfolk2.</title>
        <authorList>
            <person name="Jenkins J."/>
            <person name="Shu S."/>
            <person name="Grimwood J."/>
            <person name="Barry K."/>
            <person name="Goodstein D."/>
            <person name="Schmutz J."/>
            <person name="Leebens-Mack J."/>
            <person name="Osbourn A."/>
        </authorList>
    </citation>
    <scope>NUCLEOTIDE SEQUENCE [LARGE SCALE GENOMIC DNA]</scope>
    <source>
        <strain evidence="2">JIC</strain>
    </source>
</reference>
<feature type="compositionally biased region" description="Gly residues" evidence="1">
    <location>
        <begin position="321"/>
        <end position="331"/>
    </location>
</feature>
<gene>
    <name evidence="2" type="ORF">RND81_09G218900</name>
</gene>
<dbReference type="EMBL" id="JBDFQZ010000009">
    <property type="protein sequence ID" value="KAK9691773.1"/>
    <property type="molecule type" value="Genomic_DNA"/>
</dbReference>
<keyword evidence="3" id="KW-1185">Reference proteome</keyword>
<feature type="compositionally biased region" description="Low complexity" evidence="1">
    <location>
        <begin position="303"/>
        <end position="320"/>
    </location>
</feature>
<evidence type="ECO:0000313" key="2">
    <source>
        <dbReference type="EMBL" id="KAK9691773.1"/>
    </source>
</evidence>
<comment type="caution">
    <text evidence="2">The sequence shown here is derived from an EMBL/GenBank/DDBJ whole genome shotgun (WGS) entry which is preliminary data.</text>
</comment>
<sequence>MIQGCFSNPASPPAKISTTVGIDCTSNESLITCIYLTRLLDSPIHLTLTWSRTPSSHTLTIHAPDCFSLTLSLLPSTFSLFRSRSGSKPIRFGDHKVRVHYDFTRAELGRPNSAEPGSGFYLVLVCDGRVEFRLGDMVGELDRRLGVSRLGDSGESRLMSRREHVFGRRRYVTRAEFLGSGRMVEIECSGGAMKVKFDGETKLHVKKLAWKFRGNEKMFINGVMVDFYWDVFNWVDNNNNGGNGVFVFQVGDGGVCPEVVGPEKKLMRKNSPSMAVIAAAAVALSPAGSSSSVWQWAEESSDCGRSSSGSSSTTARSSGSFSGGSCGGGGGGFSLVLYAWRRE</sequence>
<feature type="region of interest" description="Disordered" evidence="1">
    <location>
        <begin position="302"/>
        <end position="331"/>
    </location>
</feature>
<dbReference type="Pfam" id="PF05910">
    <property type="entry name" value="DUF868"/>
    <property type="match status" value="1"/>
</dbReference>
<proteinExistence type="predicted"/>
<organism evidence="2 3">
    <name type="scientific">Saponaria officinalis</name>
    <name type="common">Common soapwort</name>
    <name type="synonym">Lychnis saponaria</name>
    <dbReference type="NCBI Taxonomy" id="3572"/>
    <lineage>
        <taxon>Eukaryota</taxon>
        <taxon>Viridiplantae</taxon>
        <taxon>Streptophyta</taxon>
        <taxon>Embryophyta</taxon>
        <taxon>Tracheophyta</taxon>
        <taxon>Spermatophyta</taxon>
        <taxon>Magnoliopsida</taxon>
        <taxon>eudicotyledons</taxon>
        <taxon>Gunneridae</taxon>
        <taxon>Pentapetalae</taxon>
        <taxon>Caryophyllales</taxon>
        <taxon>Caryophyllaceae</taxon>
        <taxon>Caryophylleae</taxon>
        <taxon>Saponaria</taxon>
    </lineage>
</organism>
<dbReference type="InterPro" id="IPR008586">
    <property type="entry name" value="DUF868_pln"/>
</dbReference>
<protein>
    <recommendedName>
        <fullName evidence="4">DUF868 family protein</fullName>
    </recommendedName>
</protein>
<dbReference type="PANTHER" id="PTHR31972:SF6">
    <property type="entry name" value="DUF868 DOMAIN-CONTAINING PROTEIN"/>
    <property type="match status" value="1"/>
</dbReference>
<dbReference type="Proteomes" id="UP001443914">
    <property type="component" value="Unassembled WGS sequence"/>
</dbReference>
<evidence type="ECO:0000256" key="1">
    <source>
        <dbReference type="SAM" id="MobiDB-lite"/>
    </source>
</evidence>
<dbReference type="AlphaFoldDB" id="A0AAW1IQP7"/>
<dbReference type="PANTHER" id="PTHR31972">
    <property type="entry name" value="EXPRESSED PROTEIN"/>
    <property type="match status" value="1"/>
</dbReference>